<feature type="transmembrane region" description="Helical" evidence="1">
    <location>
        <begin position="28"/>
        <end position="47"/>
    </location>
</feature>
<dbReference type="Proteomes" id="UP000217790">
    <property type="component" value="Unassembled WGS sequence"/>
</dbReference>
<proteinExistence type="predicted"/>
<keyword evidence="1" id="KW-0472">Membrane</keyword>
<dbReference type="AlphaFoldDB" id="A0A2H3DB42"/>
<feature type="transmembrane region" description="Helical" evidence="1">
    <location>
        <begin position="89"/>
        <end position="111"/>
    </location>
</feature>
<dbReference type="OrthoDB" id="3074965at2759"/>
<organism evidence="2 3">
    <name type="scientific">Armillaria gallica</name>
    <name type="common">Bulbous honey fungus</name>
    <name type="synonym">Armillaria bulbosa</name>
    <dbReference type="NCBI Taxonomy" id="47427"/>
    <lineage>
        <taxon>Eukaryota</taxon>
        <taxon>Fungi</taxon>
        <taxon>Dikarya</taxon>
        <taxon>Basidiomycota</taxon>
        <taxon>Agaricomycotina</taxon>
        <taxon>Agaricomycetes</taxon>
        <taxon>Agaricomycetidae</taxon>
        <taxon>Agaricales</taxon>
        <taxon>Marasmiineae</taxon>
        <taxon>Physalacriaceae</taxon>
        <taxon>Armillaria</taxon>
    </lineage>
</organism>
<sequence>MGPSSTADAALFLEMVCGTVALVRCLRFVVSMGPGSAAPAAALFLGWRRAANGLLDLVFAFCWFRSIGPAVPAAPLFFEIVCCNIARPWCLRLVSVIPALPVFRSSMLLVVRAYSCMFHSVSPYMITSTYDVLLRASLVLCVFFFFFHLSL</sequence>
<keyword evidence="1" id="KW-1133">Transmembrane helix</keyword>
<dbReference type="EMBL" id="KZ293663">
    <property type="protein sequence ID" value="PBK91014.1"/>
    <property type="molecule type" value="Genomic_DNA"/>
</dbReference>
<name>A0A2H3DB42_ARMGA</name>
<keyword evidence="1" id="KW-0812">Transmembrane</keyword>
<evidence type="ECO:0000313" key="3">
    <source>
        <dbReference type="Proteomes" id="UP000217790"/>
    </source>
</evidence>
<gene>
    <name evidence="2" type="ORF">ARMGADRAFT_285477</name>
</gene>
<reference evidence="3" key="1">
    <citation type="journal article" date="2017" name="Nat. Ecol. Evol.">
        <title>Genome expansion and lineage-specific genetic innovations in the forest pathogenic fungi Armillaria.</title>
        <authorList>
            <person name="Sipos G."/>
            <person name="Prasanna A.N."/>
            <person name="Walter M.C."/>
            <person name="O'Connor E."/>
            <person name="Balint B."/>
            <person name="Krizsan K."/>
            <person name="Kiss B."/>
            <person name="Hess J."/>
            <person name="Varga T."/>
            <person name="Slot J."/>
            <person name="Riley R."/>
            <person name="Boka B."/>
            <person name="Rigling D."/>
            <person name="Barry K."/>
            <person name="Lee J."/>
            <person name="Mihaltcheva S."/>
            <person name="LaButti K."/>
            <person name="Lipzen A."/>
            <person name="Waldron R."/>
            <person name="Moloney N.M."/>
            <person name="Sperisen C."/>
            <person name="Kredics L."/>
            <person name="Vagvoelgyi C."/>
            <person name="Patrignani A."/>
            <person name="Fitzpatrick D."/>
            <person name="Nagy I."/>
            <person name="Doyle S."/>
            <person name="Anderson J.B."/>
            <person name="Grigoriev I.V."/>
            <person name="Gueldener U."/>
            <person name="Muensterkoetter M."/>
            <person name="Nagy L.G."/>
        </authorList>
    </citation>
    <scope>NUCLEOTIDE SEQUENCE [LARGE SCALE GENOMIC DNA]</scope>
    <source>
        <strain evidence="3">Ar21-2</strain>
    </source>
</reference>
<accession>A0A2H3DB42</accession>
<evidence type="ECO:0000256" key="1">
    <source>
        <dbReference type="SAM" id="Phobius"/>
    </source>
</evidence>
<protein>
    <submittedName>
        <fullName evidence="2">Uncharacterized protein</fullName>
    </submittedName>
</protein>
<evidence type="ECO:0000313" key="2">
    <source>
        <dbReference type="EMBL" id="PBK91014.1"/>
    </source>
</evidence>
<dbReference type="InParanoid" id="A0A2H3DB42"/>
<dbReference type="OMA" id="CNIARPW"/>
<keyword evidence="3" id="KW-1185">Reference proteome</keyword>
<feature type="transmembrane region" description="Helical" evidence="1">
    <location>
        <begin position="132"/>
        <end position="149"/>
    </location>
</feature>